<organism evidence="9 10">
    <name type="scientific">Cerrena zonata</name>
    <dbReference type="NCBI Taxonomy" id="2478898"/>
    <lineage>
        <taxon>Eukaryota</taxon>
        <taxon>Fungi</taxon>
        <taxon>Dikarya</taxon>
        <taxon>Basidiomycota</taxon>
        <taxon>Agaricomycotina</taxon>
        <taxon>Agaricomycetes</taxon>
        <taxon>Polyporales</taxon>
        <taxon>Cerrenaceae</taxon>
        <taxon>Cerrena</taxon>
    </lineage>
</organism>
<dbReference type="EMBL" id="JASBNA010000032">
    <property type="protein sequence ID" value="KAK7683057.1"/>
    <property type="molecule type" value="Genomic_DNA"/>
</dbReference>
<dbReference type="PROSITE" id="PS51352">
    <property type="entry name" value="THIOREDOXIN_2"/>
    <property type="match status" value="2"/>
</dbReference>
<keyword evidence="10" id="KW-1185">Reference proteome</keyword>
<evidence type="ECO:0000256" key="6">
    <source>
        <dbReference type="SAM" id="Phobius"/>
    </source>
</evidence>
<evidence type="ECO:0000313" key="9">
    <source>
        <dbReference type="EMBL" id="KAK7683057.1"/>
    </source>
</evidence>
<evidence type="ECO:0000256" key="5">
    <source>
        <dbReference type="ARBA" id="ARBA00045246"/>
    </source>
</evidence>
<protein>
    <recommendedName>
        <fullName evidence="8">Thioredoxin domain-containing protein</fullName>
    </recommendedName>
</protein>
<dbReference type="InterPro" id="IPR036249">
    <property type="entry name" value="Thioredoxin-like_sf"/>
</dbReference>
<feature type="chain" id="PRO_5043945510" description="Thioredoxin domain-containing protein" evidence="7">
    <location>
        <begin position="31"/>
        <end position="591"/>
    </location>
</feature>
<name>A0AAW0FUS2_9APHY</name>
<dbReference type="PROSITE" id="PS00194">
    <property type="entry name" value="THIOREDOXIN_1"/>
    <property type="match status" value="1"/>
</dbReference>
<dbReference type="InterPro" id="IPR017937">
    <property type="entry name" value="Thioredoxin_CS"/>
</dbReference>
<keyword evidence="7" id="KW-0732">Signal</keyword>
<sequence>MRLASLFLRLPHTLLVTSLALATAALPVQSTELLVLTPDNFKGTTSKGVWFIEYFSPYCRHCRNFAPTWEQLVKDVEAQEDAGVHLAQVNCAVNGDFCRESGVDGYPQLNLYKDGKFVKTFDEVRDPAILHKFLSDHAQPTGTPVAAKVTTPPSPAETPVTYDKLLPPTSDIPINPTGTVLSLNEKTFYDAISHGHIFIKFFAPWCGHCKKLAPLWVELARHMKDKLTIAEVNCEDHGALCRTQDVTGYPMLHYYSGNKKDSKTEYTGGRKIEQLKAFAEKLTGPAVQELKPEDLSKVVNEHPVVYLMLHPVSVTKELQLVVDNSKILFGSPPIYVSSATRLFEHFSLDPAKPALLALKDHDSDVPLMVHTFSGSSVVEQKEELRLWLLANRLPTMMELDSDTFQDVMNAPHKPIVLIAASPEGNIAETKKSVEDIARKWRANKGATNVVFTWMNSDKWVKWLKSMYGIAGTGVVVADHSRLVYYDVDQYGGKIQLSPTSAHSAVNGVIAGTIPYKHSENMIERFARYVNGKLVSLEQLIARHPWRFVSAVVIVLILVVWFIKRIIWDELDDPYRGRGQDRLTTRKTARLD</sequence>
<keyword evidence="4 6" id="KW-0472">Membrane</keyword>
<dbReference type="Pfam" id="PF00085">
    <property type="entry name" value="Thioredoxin"/>
    <property type="match status" value="2"/>
</dbReference>
<comment type="function">
    <text evidence="5">Probable disulfide isomerase, which participates in the folding of proteins containing disulfide bonds. May act as a dithiol oxidase. Acts as a regulator of endoplasmic reticulum-mitochondria contact sites via its ability to regulate redox signals.</text>
</comment>
<evidence type="ECO:0000256" key="7">
    <source>
        <dbReference type="SAM" id="SignalP"/>
    </source>
</evidence>
<comment type="subcellular location">
    <subcellularLocation>
        <location evidence="1">Endoplasmic reticulum membrane</location>
        <topology evidence="1">Single-pass membrane protein</topology>
    </subcellularLocation>
</comment>
<evidence type="ECO:0000256" key="1">
    <source>
        <dbReference type="ARBA" id="ARBA00004389"/>
    </source>
</evidence>
<dbReference type="GO" id="GO:0005789">
    <property type="term" value="C:endoplasmic reticulum membrane"/>
    <property type="evidence" value="ECO:0007669"/>
    <property type="project" value="UniProtKB-SubCell"/>
</dbReference>
<reference evidence="9 10" key="1">
    <citation type="submission" date="2022-09" db="EMBL/GenBank/DDBJ databases">
        <authorList>
            <person name="Palmer J.M."/>
        </authorList>
    </citation>
    <scope>NUCLEOTIDE SEQUENCE [LARGE SCALE GENOMIC DNA]</scope>
    <source>
        <strain evidence="9 10">DSM 7382</strain>
    </source>
</reference>
<comment type="caution">
    <text evidence="9">The sequence shown here is derived from an EMBL/GenBank/DDBJ whole genome shotgun (WGS) entry which is preliminary data.</text>
</comment>
<dbReference type="Proteomes" id="UP001385951">
    <property type="component" value="Unassembled WGS sequence"/>
</dbReference>
<dbReference type="PANTHER" id="PTHR46426">
    <property type="entry name" value="PROTEIN DISULFIDE-ISOMERASE TMX3"/>
    <property type="match status" value="1"/>
</dbReference>
<evidence type="ECO:0000256" key="2">
    <source>
        <dbReference type="ARBA" id="ARBA00022692"/>
    </source>
</evidence>
<dbReference type="InterPro" id="IPR052250">
    <property type="entry name" value="PDI_TMX3"/>
</dbReference>
<keyword evidence="3 6" id="KW-1133">Transmembrane helix</keyword>
<evidence type="ECO:0000256" key="3">
    <source>
        <dbReference type="ARBA" id="ARBA00022989"/>
    </source>
</evidence>
<evidence type="ECO:0000256" key="4">
    <source>
        <dbReference type="ARBA" id="ARBA00023136"/>
    </source>
</evidence>
<feature type="transmembrane region" description="Helical" evidence="6">
    <location>
        <begin position="545"/>
        <end position="562"/>
    </location>
</feature>
<evidence type="ECO:0000259" key="8">
    <source>
        <dbReference type="PROSITE" id="PS51352"/>
    </source>
</evidence>
<feature type="domain" description="Thioredoxin" evidence="8">
    <location>
        <begin position="14"/>
        <end position="139"/>
    </location>
</feature>
<dbReference type="InterPro" id="IPR013766">
    <property type="entry name" value="Thioredoxin_domain"/>
</dbReference>
<dbReference type="AlphaFoldDB" id="A0AAW0FUS2"/>
<evidence type="ECO:0000313" key="10">
    <source>
        <dbReference type="Proteomes" id="UP001385951"/>
    </source>
</evidence>
<dbReference type="SUPFAM" id="SSF52833">
    <property type="entry name" value="Thioredoxin-like"/>
    <property type="match status" value="2"/>
</dbReference>
<dbReference type="Gene3D" id="3.40.30.10">
    <property type="entry name" value="Glutaredoxin"/>
    <property type="match status" value="3"/>
</dbReference>
<accession>A0AAW0FUS2</accession>
<gene>
    <name evidence="9" type="ORF">QCA50_013729</name>
</gene>
<proteinExistence type="predicted"/>
<keyword evidence="2 6" id="KW-0812">Transmembrane</keyword>
<dbReference type="CDD" id="cd02961">
    <property type="entry name" value="PDI_a_family"/>
    <property type="match status" value="2"/>
</dbReference>
<feature type="signal peptide" evidence="7">
    <location>
        <begin position="1"/>
        <end position="30"/>
    </location>
</feature>
<feature type="domain" description="Thioredoxin" evidence="8">
    <location>
        <begin position="154"/>
        <end position="284"/>
    </location>
</feature>
<dbReference type="PANTHER" id="PTHR46426:SF1">
    <property type="entry name" value="PROTEIN DISULFIDE-ISOMERASE TMX3"/>
    <property type="match status" value="1"/>
</dbReference>